<evidence type="ECO:0000256" key="1">
    <source>
        <dbReference type="ARBA" id="ARBA00022448"/>
    </source>
</evidence>
<evidence type="ECO:0000256" key="3">
    <source>
        <dbReference type="ARBA" id="ARBA00022538"/>
    </source>
</evidence>
<keyword evidence="8 11" id="KW-1133">Transmembrane helix</keyword>
<evidence type="ECO:0000256" key="4">
    <source>
        <dbReference type="ARBA" id="ARBA00022692"/>
    </source>
</evidence>
<reference evidence="12 13" key="1">
    <citation type="submission" date="2023-07" db="EMBL/GenBank/DDBJ databases">
        <title>Genomic Encyclopedia of Type Strains, Phase IV (KMG-IV): sequencing the most valuable type-strain genomes for metagenomic binning, comparative biology and taxonomic classification.</title>
        <authorList>
            <person name="Goeker M."/>
        </authorList>
    </citation>
    <scope>NUCLEOTIDE SEQUENCE [LARGE SCALE GENOMIC DNA]</scope>
    <source>
        <strain evidence="12 13">DSM 15561</strain>
    </source>
</reference>
<dbReference type="PANTHER" id="PTHR30042">
    <property type="entry name" value="POTASSIUM-TRANSPORTING ATPASE C CHAIN"/>
    <property type="match status" value="1"/>
</dbReference>
<dbReference type="Proteomes" id="UP001235094">
    <property type="component" value="Unassembled WGS sequence"/>
</dbReference>
<dbReference type="EMBL" id="JAUSVR010000002">
    <property type="protein sequence ID" value="MDQ0510009.1"/>
    <property type="molecule type" value="Genomic_DNA"/>
</dbReference>
<dbReference type="HAMAP" id="MF_00276">
    <property type="entry name" value="KdpC"/>
    <property type="match status" value="1"/>
</dbReference>
<keyword evidence="1 11" id="KW-0813">Transport</keyword>
<evidence type="ECO:0000256" key="11">
    <source>
        <dbReference type="HAMAP-Rule" id="MF_00276"/>
    </source>
</evidence>
<comment type="function">
    <text evidence="11">Part of the high-affinity ATP-driven potassium transport (or Kdp) system, which catalyzes the hydrolysis of ATP coupled with the electrogenic transport of potassium into the cytoplasm. This subunit acts as a catalytic chaperone that increases the ATP-binding affinity of the ATP-hydrolyzing subunit KdpB by the formation of a transient KdpB/KdpC/ATP ternary complex.</text>
</comment>
<evidence type="ECO:0000313" key="12">
    <source>
        <dbReference type="EMBL" id="MDQ0510009.1"/>
    </source>
</evidence>
<keyword evidence="9 11" id="KW-0406">Ion transport</keyword>
<protein>
    <recommendedName>
        <fullName evidence="11">Potassium-transporting ATPase KdpC subunit</fullName>
    </recommendedName>
    <alternativeName>
        <fullName evidence="11">ATP phosphohydrolase [potassium-transporting] C chain</fullName>
    </alternativeName>
    <alternativeName>
        <fullName evidence="11">Potassium-binding and translocating subunit C</fullName>
    </alternativeName>
    <alternativeName>
        <fullName evidence="11">Potassium-translocating ATPase C chain</fullName>
    </alternativeName>
</protein>
<dbReference type="InterPro" id="IPR003820">
    <property type="entry name" value="KdpC"/>
</dbReference>
<keyword evidence="10 11" id="KW-0472">Membrane</keyword>
<evidence type="ECO:0000256" key="6">
    <source>
        <dbReference type="ARBA" id="ARBA00022840"/>
    </source>
</evidence>
<proteinExistence type="inferred from homology"/>
<dbReference type="Pfam" id="PF02669">
    <property type="entry name" value="KdpC"/>
    <property type="match status" value="1"/>
</dbReference>
<evidence type="ECO:0000313" key="13">
    <source>
        <dbReference type="Proteomes" id="UP001235094"/>
    </source>
</evidence>
<keyword evidence="4 11" id="KW-0812">Transmembrane</keyword>
<comment type="similarity">
    <text evidence="11">Belongs to the KdpC family.</text>
</comment>
<evidence type="ECO:0000256" key="8">
    <source>
        <dbReference type="ARBA" id="ARBA00022989"/>
    </source>
</evidence>
<evidence type="ECO:0000256" key="10">
    <source>
        <dbReference type="ARBA" id="ARBA00023136"/>
    </source>
</evidence>
<comment type="caution">
    <text evidence="12">The sequence shown here is derived from an EMBL/GenBank/DDBJ whole genome shotgun (WGS) entry which is preliminary data.</text>
</comment>
<dbReference type="PIRSF" id="PIRSF001296">
    <property type="entry name" value="K_ATPase_KdpC"/>
    <property type="match status" value="1"/>
</dbReference>
<accession>A0ABU0LMS3</accession>
<keyword evidence="7 11" id="KW-0630">Potassium</keyword>
<evidence type="ECO:0000256" key="7">
    <source>
        <dbReference type="ARBA" id="ARBA00022958"/>
    </source>
</evidence>
<keyword evidence="2 11" id="KW-1003">Cell membrane</keyword>
<comment type="subcellular location">
    <subcellularLocation>
        <location evidence="11">Cell membrane</location>
        <topology evidence="11">Single-pass membrane protein</topology>
    </subcellularLocation>
</comment>
<evidence type="ECO:0000256" key="9">
    <source>
        <dbReference type="ARBA" id="ARBA00023065"/>
    </source>
</evidence>
<evidence type="ECO:0000256" key="5">
    <source>
        <dbReference type="ARBA" id="ARBA00022741"/>
    </source>
</evidence>
<keyword evidence="5 11" id="KW-0547">Nucleotide-binding</keyword>
<sequence length="196" mass="20230">MTSMVNQLRPALTLLVAFTLITGLAYPLAMVEVAQAVFPAQARGSLIERDGKVVGSALIGQNFTQERYFHPRPSVAGTGYDASASSGSNLGPTSAKLAERLRADADALRAGGFSGPLPADAVTTSGSGLDPHISPAFALAQVPRVAKARGLGEALVRSLVEAHIEKPQFGVFGDPRVNVLQLNLALDASAPATPSS</sequence>
<gene>
    <name evidence="11" type="primary">kdpC</name>
    <name evidence="12" type="ORF">QOZ99_000890</name>
</gene>
<dbReference type="PANTHER" id="PTHR30042:SF2">
    <property type="entry name" value="POTASSIUM-TRANSPORTING ATPASE KDPC SUBUNIT"/>
    <property type="match status" value="1"/>
</dbReference>
<dbReference type="NCBIfam" id="TIGR00681">
    <property type="entry name" value="kdpC"/>
    <property type="match status" value="1"/>
</dbReference>
<comment type="subunit">
    <text evidence="11">The system is composed of three essential subunits: KdpA, KdpB and KdpC.</text>
</comment>
<keyword evidence="3 11" id="KW-0633">Potassium transport</keyword>
<dbReference type="NCBIfam" id="NF001454">
    <property type="entry name" value="PRK00315.1"/>
    <property type="match status" value="1"/>
</dbReference>
<organism evidence="12 13">
    <name type="scientific">Ancylobacter amanitiformis</name>
    <dbReference type="NCBI Taxonomy" id="217069"/>
    <lineage>
        <taxon>Bacteria</taxon>
        <taxon>Pseudomonadati</taxon>
        <taxon>Pseudomonadota</taxon>
        <taxon>Alphaproteobacteria</taxon>
        <taxon>Hyphomicrobiales</taxon>
        <taxon>Xanthobacteraceae</taxon>
        <taxon>Ancylobacter</taxon>
    </lineage>
</organism>
<keyword evidence="13" id="KW-1185">Reference proteome</keyword>
<name>A0ABU0LMS3_9HYPH</name>
<keyword evidence="6 11" id="KW-0067">ATP-binding</keyword>
<evidence type="ECO:0000256" key="2">
    <source>
        <dbReference type="ARBA" id="ARBA00022475"/>
    </source>
</evidence>